<evidence type="ECO:0008006" key="3">
    <source>
        <dbReference type="Google" id="ProtNLM"/>
    </source>
</evidence>
<comment type="caution">
    <text evidence="1">The sequence shown here is derived from an EMBL/GenBank/DDBJ whole genome shotgun (WGS) entry which is preliminary data.</text>
</comment>
<keyword evidence="2" id="KW-1185">Reference proteome</keyword>
<sequence>MEDTIIRPTKITIIPESNRGKPWFEDGTLILMTADMAFKVYKGMVGRHSSVLREMCENGVVEEVVEGCPAIQLDDSTADLSHFLTVIHECERAFQLNSKRDFMALIGVLRIATKYNAHVLRQRALLPLQRIYPTRISEWDEAFESNSMLWHLDSVTVVNVARELSALSVLPAAMAFLANSTLAQEAFGVSILQTQPLRFAPGLLSAEDLKAFALMKEYNHLCIAKTLRFIREEGKERHGPCQRLHTGDGCFSKVTGMFLTLSMVVATSDAPAGYPSFVITAQAVLQREEVCRSCRDRLDVGLDKRRRGWWRGLPEALGFSGWDDARLR</sequence>
<organism evidence="1 2">
    <name type="scientific">Mycena albidolilacea</name>
    <dbReference type="NCBI Taxonomy" id="1033008"/>
    <lineage>
        <taxon>Eukaryota</taxon>
        <taxon>Fungi</taxon>
        <taxon>Dikarya</taxon>
        <taxon>Basidiomycota</taxon>
        <taxon>Agaricomycotina</taxon>
        <taxon>Agaricomycetes</taxon>
        <taxon>Agaricomycetidae</taxon>
        <taxon>Agaricales</taxon>
        <taxon>Marasmiineae</taxon>
        <taxon>Mycenaceae</taxon>
        <taxon>Mycena</taxon>
    </lineage>
</organism>
<accession>A0AAD7ASF8</accession>
<dbReference type="EMBL" id="JARIHO010000002">
    <property type="protein sequence ID" value="KAJ7367092.1"/>
    <property type="molecule type" value="Genomic_DNA"/>
</dbReference>
<dbReference type="Proteomes" id="UP001218218">
    <property type="component" value="Unassembled WGS sequence"/>
</dbReference>
<evidence type="ECO:0000313" key="1">
    <source>
        <dbReference type="EMBL" id="KAJ7367092.1"/>
    </source>
</evidence>
<evidence type="ECO:0000313" key="2">
    <source>
        <dbReference type="Proteomes" id="UP001218218"/>
    </source>
</evidence>
<proteinExistence type="predicted"/>
<name>A0AAD7ASF8_9AGAR</name>
<protein>
    <recommendedName>
        <fullName evidence="3">BTB domain-containing protein</fullName>
    </recommendedName>
</protein>
<gene>
    <name evidence="1" type="ORF">DFH08DRAFT_836536</name>
</gene>
<dbReference type="AlphaFoldDB" id="A0AAD7ASF8"/>
<reference evidence="1" key="1">
    <citation type="submission" date="2023-03" db="EMBL/GenBank/DDBJ databases">
        <title>Massive genome expansion in bonnet fungi (Mycena s.s.) driven by repeated elements and novel gene families across ecological guilds.</title>
        <authorList>
            <consortium name="Lawrence Berkeley National Laboratory"/>
            <person name="Harder C.B."/>
            <person name="Miyauchi S."/>
            <person name="Viragh M."/>
            <person name="Kuo A."/>
            <person name="Thoen E."/>
            <person name="Andreopoulos B."/>
            <person name="Lu D."/>
            <person name="Skrede I."/>
            <person name="Drula E."/>
            <person name="Henrissat B."/>
            <person name="Morin E."/>
            <person name="Kohler A."/>
            <person name="Barry K."/>
            <person name="LaButti K."/>
            <person name="Morin E."/>
            <person name="Salamov A."/>
            <person name="Lipzen A."/>
            <person name="Mereny Z."/>
            <person name="Hegedus B."/>
            <person name="Baldrian P."/>
            <person name="Stursova M."/>
            <person name="Weitz H."/>
            <person name="Taylor A."/>
            <person name="Grigoriev I.V."/>
            <person name="Nagy L.G."/>
            <person name="Martin F."/>
            <person name="Kauserud H."/>
        </authorList>
    </citation>
    <scope>NUCLEOTIDE SEQUENCE</scope>
    <source>
        <strain evidence="1">CBHHK002</strain>
    </source>
</reference>